<feature type="transmembrane region" description="Helical" evidence="11">
    <location>
        <begin position="999"/>
        <end position="1020"/>
    </location>
</feature>
<dbReference type="InterPro" id="IPR002165">
    <property type="entry name" value="Plexin_repeat"/>
</dbReference>
<dbReference type="GO" id="GO:0045499">
    <property type="term" value="F:chemorepellent activity"/>
    <property type="evidence" value="ECO:0007669"/>
    <property type="project" value="TreeGrafter"/>
</dbReference>
<dbReference type="EMBL" id="GAKP01020427">
    <property type="protein sequence ID" value="JAC38525.1"/>
    <property type="molecule type" value="Transcribed_RNA"/>
</dbReference>
<dbReference type="FunFam" id="2.20.100.10:FF:000007">
    <property type="entry name" value="Thrombospondin 1"/>
    <property type="match status" value="1"/>
</dbReference>
<evidence type="ECO:0000256" key="7">
    <source>
        <dbReference type="ARBA" id="ARBA00023136"/>
    </source>
</evidence>
<protein>
    <submittedName>
        <fullName evidence="14">Semaphorin-5B</fullName>
    </submittedName>
</protein>
<organism evidence="14">
    <name type="scientific">Bactrocera dorsalis</name>
    <name type="common">Oriental fruit fly</name>
    <name type="synonym">Dacus dorsalis</name>
    <dbReference type="NCBI Taxonomy" id="27457"/>
    <lineage>
        <taxon>Eukaryota</taxon>
        <taxon>Metazoa</taxon>
        <taxon>Ecdysozoa</taxon>
        <taxon>Arthropoda</taxon>
        <taxon>Hexapoda</taxon>
        <taxon>Insecta</taxon>
        <taxon>Pterygota</taxon>
        <taxon>Neoptera</taxon>
        <taxon>Endopterygota</taxon>
        <taxon>Diptera</taxon>
        <taxon>Brachycera</taxon>
        <taxon>Muscomorpha</taxon>
        <taxon>Tephritoidea</taxon>
        <taxon>Tephritidae</taxon>
        <taxon>Bactrocera</taxon>
        <taxon>Bactrocera</taxon>
    </lineage>
</organism>
<dbReference type="SMART" id="SM00423">
    <property type="entry name" value="PSI"/>
    <property type="match status" value="1"/>
</dbReference>
<dbReference type="Pfam" id="PF19035">
    <property type="entry name" value="TSP1_CCN"/>
    <property type="match status" value="1"/>
</dbReference>
<dbReference type="Pfam" id="PF01403">
    <property type="entry name" value="Sema"/>
    <property type="match status" value="1"/>
</dbReference>
<dbReference type="SUPFAM" id="SSF103575">
    <property type="entry name" value="Plexin repeat"/>
    <property type="match status" value="1"/>
</dbReference>
<dbReference type="GO" id="GO:0007411">
    <property type="term" value="P:axon guidance"/>
    <property type="evidence" value="ECO:0007669"/>
    <property type="project" value="TreeGrafter"/>
</dbReference>
<dbReference type="Pfam" id="PF23260">
    <property type="entry name" value="TSP1_2"/>
    <property type="match status" value="1"/>
</dbReference>
<feature type="domain" description="Sema" evidence="13">
    <location>
        <begin position="46"/>
        <end position="503"/>
    </location>
</feature>
<dbReference type="InterPro" id="IPR016201">
    <property type="entry name" value="PSI"/>
</dbReference>
<dbReference type="Gene3D" id="2.130.10.10">
    <property type="entry name" value="YVTN repeat-like/Quinoprotein amine dehydrogenase"/>
    <property type="match status" value="1"/>
</dbReference>
<dbReference type="InterPro" id="IPR015943">
    <property type="entry name" value="WD40/YVTN_repeat-like_dom_sf"/>
</dbReference>
<evidence type="ECO:0000256" key="4">
    <source>
        <dbReference type="ARBA" id="ARBA00022782"/>
    </source>
</evidence>
<dbReference type="InterPro" id="IPR036352">
    <property type="entry name" value="Semap_dom_sf"/>
</dbReference>
<dbReference type="FunFam" id="2.20.100.10:FF:000001">
    <property type="entry name" value="semaphorin-5A isoform X1"/>
    <property type="match status" value="1"/>
</dbReference>
<dbReference type="SUPFAM" id="SSF82895">
    <property type="entry name" value="TSP-1 type 1 repeat"/>
    <property type="match status" value="6"/>
</dbReference>
<accession>A0A034V9S3</accession>
<dbReference type="PRINTS" id="PR01705">
    <property type="entry name" value="TSP1REPEAT"/>
</dbReference>
<dbReference type="FunFam" id="2.20.100.10:FF:000021">
    <property type="entry name" value="semaphorin-5B isoform X1"/>
    <property type="match status" value="1"/>
</dbReference>
<evidence type="ECO:0000256" key="3">
    <source>
        <dbReference type="ARBA" id="ARBA00022737"/>
    </source>
</evidence>
<keyword evidence="9" id="KW-0325">Glycoprotein</keyword>
<keyword evidence="7 11" id="KW-0472">Membrane</keyword>
<evidence type="ECO:0000256" key="11">
    <source>
        <dbReference type="SAM" id="Phobius"/>
    </source>
</evidence>
<evidence type="ECO:0000256" key="9">
    <source>
        <dbReference type="ARBA" id="ARBA00023180"/>
    </source>
</evidence>
<dbReference type="SMART" id="SM00630">
    <property type="entry name" value="Sema"/>
    <property type="match status" value="1"/>
</dbReference>
<dbReference type="SUPFAM" id="SSF101912">
    <property type="entry name" value="Sema domain"/>
    <property type="match status" value="1"/>
</dbReference>
<evidence type="ECO:0000256" key="2">
    <source>
        <dbReference type="ARBA" id="ARBA00022692"/>
    </source>
</evidence>
<reference evidence="14" key="1">
    <citation type="journal article" date="2014" name="BMC Genomics">
        <title>Characterizing the developmental transcriptome of the oriental fruit fly, Bactrocera dorsalis (Diptera: Tephritidae) through comparative genomic analysis with Drosophila melanogaster utilizing modENCODE datasets.</title>
        <authorList>
            <person name="Geib S.M."/>
            <person name="Calla B."/>
            <person name="Hall B."/>
            <person name="Hou S."/>
            <person name="Manoukis N.C."/>
        </authorList>
    </citation>
    <scope>NUCLEOTIDE SEQUENCE</scope>
    <source>
        <strain evidence="14">Punador</strain>
    </source>
</reference>
<dbReference type="InterPro" id="IPR057563">
    <property type="entry name" value="Sema5A/B-like_TSP-1"/>
</dbReference>
<dbReference type="PROSITE" id="PS50092">
    <property type="entry name" value="TSP1"/>
    <property type="match status" value="6"/>
</dbReference>
<dbReference type="PANTHER" id="PTHR11036">
    <property type="entry name" value="SEMAPHORIN"/>
    <property type="match status" value="1"/>
</dbReference>
<evidence type="ECO:0000259" key="13">
    <source>
        <dbReference type="PROSITE" id="PS51004"/>
    </source>
</evidence>
<dbReference type="InterPro" id="IPR000884">
    <property type="entry name" value="TSP1_rpt"/>
</dbReference>
<comment type="caution">
    <text evidence="10">Lacks conserved residue(s) required for the propagation of feature annotation.</text>
</comment>
<keyword evidence="4" id="KW-0221">Differentiation</keyword>
<dbReference type="SMART" id="SM00209">
    <property type="entry name" value="TSP1"/>
    <property type="match status" value="6"/>
</dbReference>
<evidence type="ECO:0000256" key="8">
    <source>
        <dbReference type="ARBA" id="ARBA00023157"/>
    </source>
</evidence>
<dbReference type="OrthoDB" id="9988752at2759"/>
<name>A0A034V9S3_BACDO</name>
<dbReference type="GO" id="GO:0005886">
    <property type="term" value="C:plasma membrane"/>
    <property type="evidence" value="ECO:0007669"/>
    <property type="project" value="TreeGrafter"/>
</dbReference>
<evidence type="ECO:0000256" key="1">
    <source>
        <dbReference type="ARBA" id="ARBA00004167"/>
    </source>
</evidence>
<dbReference type="Pfam" id="PF00090">
    <property type="entry name" value="TSP_1"/>
    <property type="match status" value="4"/>
</dbReference>
<feature type="chain" id="PRO_5007369019" evidence="12">
    <location>
        <begin position="32"/>
        <end position="1137"/>
    </location>
</feature>
<dbReference type="InterPro" id="IPR027231">
    <property type="entry name" value="Semaphorin"/>
</dbReference>
<keyword evidence="6 11" id="KW-1133">Transmembrane helix</keyword>
<evidence type="ECO:0000256" key="5">
    <source>
        <dbReference type="ARBA" id="ARBA00022902"/>
    </source>
</evidence>
<keyword evidence="2 11" id="KW-0812">Transmembrane</keyword>
<dbReference type="FunFam" id="2.130.10.10:FF:001151">
    <property type="entry name" value="Semaphorin 5C"/>
    <property type="match status" value="1"/>
</dbReference>
<dbReference type="Pfam" id="PF01437">
    <property type="entry name" value="PSI"/>
    <property type="match status" value="1"/>
</dbReference>
<dbReference type="EMBL" id="GAKP01020426">
    <property type="protein sequence ID" value="JAC38526.1"/>
    <property type="molecule type" value="Transcribed_RNA"/>
</dbReference>
<dbReference type="PROSITE" id="PS51004">
    <property type="entry name" value="SEMA"/>
    <property type="match status" value="1"/>
</dbReference>
<dbReference type="InterPro" id="IPR043973">
    <property type="entry name" value="TSP1_CCN"/>
</dbReference>
<dbReference type="GO" id="GO:0030215">
    <property type="term" value="F:semaphorin receptor binding"/>
    <property type="evidence" value="ECO:0007669"/>
    <property type="project" value="InterPro"/>
</dbReference>
<dbReference type="InterPro" id="IPR001627">
    <property type="entry name" value="Semap_dom"/>
</dbReference>
<proteinExistence type="predicted"/>
<evidence type="ECO:0000256" key="12">
    <source>
        <dbReference type="SAM" id="SignalP"/>
    </source>
</evidence>
<dbReference type="Gene3D" id="2.20.100.10">
    <property type="entry name" value="Thrombospondin type-1 (TSP1) repeat"/>
    <property type="match status" value="6"/>
</dbReference>
<evidence type="ECO:0000256" key="6">
    <source>
        <dbReference type="ARBA" id="ARBA00022989"/>
    </source>
</evidence>
<dbReference type="Gene3D" id="3.30.1680.10">
    <property type="entry name" value="ligand-binding face of the semaphorins, domain 2"/>
    <property type="match status" value="1"/>
</dbReference>
<keyword evidence="8" id="KW-1015">Disulfide bond</keyword>
<evidence type="ECO:0000313" key="14">
    <source>
        <dbReference type="EMBL" id="JAC38525.1"/>
    </source>
</evidence>
<keyword evidence="12" id="KW-0732">Signal</keyword>
<keyword evidence="3" id="KW-0677">Repeat</keyword>
<keyword evidence="5" id="KW-0524">Neurogenesis</keyword>
<dbReference type="GO" id="GO:0030335">
    <property type="term" value="P:positive regulation of cell migration"/>
    <property type="evidence" value="ECO:0007669"/>
    <property type="project" value="TreeGrafter"/>
</dbReference>
<dbReference type="PANTHER" id="PTHR11036:SF79">
    <property type="entry name" value="SEMAPHORIN 5C, ISOFORM A"/>
    <property type="match status" value="1"/>
</dbReference>
<feature type="signal peptide" evidence="12">
    <location>
        <begin position="1"/>
        <end position="31"/>
    </location>
</feature>
<evidence type="ECO:0000256" key="10">
    <source>
        <dbReference type="PROSITE-ProRule" id="PRU00352"/>
    </source>
</evidence>
<gene>
    <name evidence="14" type="primary">SEM5B</name>
</gene>
<sequence>MLILKFHKMLRHLLTLLLLTALLCLQQCVNAYRHKAANYELLDNDSRFISYQDLMSTSKRFNDPNTTYYSQMLFDVARNQVIVGARDSIYRMSFDLEPLERAVWAAPPEQIGICQVKGQSERLCRNYVRVLQSYGENQLYACGTNAFQPQCSWRQMENLTIVAYDNGVGKCPFNPQSSITSLMSSTDKMFVATATDFSGGDPAILRTEVQPKKIFGYRHIVRTQQYNNNWLNNPHFVGSFEAGNFVYFLFREPAVEYSSWGKIIYSRIARVCKNDAGGDQILKNSWTSFVKARLNCSLPGEYPFYFDEIQGMTYSADEDVLYATFATPANSIQGSAVCSYNLTSINAAFDGPFRYQDSADSDWRIVDMPHRSQFQCETPAPDMRYKRLLESSKFQLMAHAVQPMTEQPLYYSKLERFQHISLDTLQTKTEKVHVLFVSTDDKRIKKLSLKHQLEERRAQTCLIEVWQSAEYNGADGDILKMEYLKVTESLYLGTEQALIRIPAQRCSRHVSQSSCLNAMDPYCGWNELIERCTPQELVQQLNKFWLQPDTLQCPILNAPIDGAWSTWSEWYNCKKHGDDDGNCMCRTRECNNPQPQNGGRSCDGITTEVTNCTVHGDWTNWSEWSACSQTCGIAVKTRRRTCGNPKPAHGGRTCVGDDHQEMYCRHLPPCPTPKLQAIDGGWGPWGVWSECSTQCGGGFRIRRRECNDPVPQNDGQECPGCAIDYEVCNVHACPEVKRLSSWTPWLVEYNDSRKSTETSGTFVERRFRYACRGSSTDVNSLRITLAKEETRTCHADGSCQRHHEVYGATVASAASSSAVSEEREEHSEWGPCSASCGGGMQYRLHDGPGSGKHRGRHATQARVCNIQACEEAAVVPATNLNEVVQTHEWSCWTDWSPCSVTCGMGLRRRTRRCLGGHDKLCNGKAIEEEKCAMAPCTDFIGWSTWSPWSECSSEGIRIRHRKCMVDVPTAAECRGAEFEKTACVPSEYEALRLSSSTSWPWIILLCSIIYVITIIATFYLTKRFIKPVDLTLNKNNTPAAPSYDSYANQYSSLPTKDSLNLQIYEVRPKVKRQSSFNMCSPSPSKSCNTGTLTRNNMAHNHTPKVLAKTYNDCETGTLKRNSHQLNNYRSNIDDEKF</sequence>
<dbReference type="FunFam" id="2.20.100.10:FF:000162">
    <property type="entry name" value="Semaphorin 5C"/>
    <property type="match status" value="1"/>
</dbReference>
<dbReference type="InterPro" id="IPR036383">
    <property type="entry name" value="TSP1_rpt_sf"/>
</dbReference>
<comment type="subcellular location">
    <subcellularLocation>
        <location evidence="1">Membrane</location>
        <topology evidence="1">Single-pass membrane protein</topology>
    </subcellularLocation>
</comment>
<dbReference type="AlphaFoldDB" id="A0A034V9S3"/>
<dbReference type="GO" id="GO:0071526">
    <property type="term" value="P:semaphorin-plexin signaling pathway"/>
    <property type="evidence" value="ECO:0007669"/>
    <property type="project" value="TreeGrafter"/>
</dbReference>